<reference evidence="1" key="2">
    <citation type="journal article" date="2021" name="PeerJ">
        <title>Extensive microbial diversity within the chicken gut microbiome revealed by metagenomics and culture.</title>
        <authorList>
            <person name="Gilroy R."/>
            <person name="Ravi A."/>
            <person name="Getino M."/>
            <person name="Pursley I."/>
            <person name="Horton D.L."/>
            <person name="Alikhan N.F."/>
            <person name="Baker D."/>
            <person name="Gharbi K."/>
            <person name="Hall N."/>
            <person name="Watson M."/>
            <person name="Adriaenssens E.M."/>
            <person name="Foster-Nyarko E."/>
            <person name="Jarju S."/>
            <person name="Secka A."/>
            <person name="Antonio M."/>
            <person name="Oren A."/>
            <person name="Chaudhuri R.R."/>
            <person name="La Ragione R."/>
            <person name="Hildebrand F."/>
            <person name="Pallen M.J."/>
        </authorList>
    </citation>
    <scope>NUCLEOTIDE SEQUENCE</scope>
    <source>
        <strain evidence="1">CHK195-15760</strain>
    </source>
</reference>
<dbReference type="Proteomes" id="UP000824093">
    <property type="component" value="Unassembled WGS sequence"/>
</dbReference>
<reference evidence="1" key="1">
    <citation type="submission" date="2020-10" db="EMBL/GenBank/DDBJ databases">
        <authorList>
            <person name="Gilroy R."/>
        </authorList>
    </citation>
    <scope>NUCLEOTIDE SEQUENCE</scope>
    <source>
        <strain evidence="1">CHK195-15760</strain>
    </source>
</reference>
<gene>
    <name evidence="1" type="ORF">IAB70_05440</name>
</gene>
<dbReference type="EMBL" id="DVNH01000041">
    <property type="protein sequence ID" value="HIU52040.1"/>
    <property type="molecule type" value="Genomic_DNA"/>
</dbReference>
<accession>A0A9D1S9P3</accession>
<evidence type="ECO:0000313" key="1">
    <source>
        <dbReference type="EMBL" id="HIU52040.1"/>
    </source>
</evidence>
<organism evidence="1 2">
    <name type="scientific">Candidatus Merdicola faecigallinarum</name>
    <dbReference type="NCBI Taxonomy" id="2840862"/>
    <lineage>
        <taxon>Bacteria</taxon>
        <taxon>Bacillati</taxon>
        <taxon>Bacillota</taxon>
        <taxon>Clostridia</taxon>
        <taxon>Candidatus Merdicola</taxon>
    </lineage>
</organism>
<sequence length="155" mass="18132">MSIDWNDILKRLNEETLSSLKYMEETGGEPDVILYDKENDKYLYCDCSKESPIYRRNLCYDHEALTGRENNKPVSSAIVEAEKNNIKLLTEEEYKYLQTLGDFDLKSSSWLLTKNEIRLLGGAIFGDKRYNRTFIYHNGAESYYSNRGFRAILKI</sequence>
<comment type="caution">
    <text evidence="1">The sequence shown here is derived from an EMBL/GenBank/DDBJ whole genome shotgun (WGS) entry which is preliminary data.</text>
</comment>
<dbReference type="InterPro" id="IPR025352">
    <property type="entry name" value="DUF4256"/>
</dbReference>
<protein>
    <submittedName>
        <fullName evidence="1">DUF4256 domain-containing protein</fullName>
    </submittedName>
</protein>
<evidence type="ECO:0000313" key="2">
    <source>
        <dbReference type="Proteomes" id="UP000824093"/>
    </source>
</evidence>
<name>A0A9D1S9P3_9FIRM</name>
<dbReference type="AlphaFoldDB" id="A0A9D1S9P3"/>
<proteinExistence type="predicted"/>
<dbReference type="Pfam" id="PF14066">
    <property type="entry name" value="DUF4256"/>
    <property type="match status" value="1"/>
</dbReference>